<dbReference type="RefSeq" id="WP_261514799.1">
    <property type="nucleotide sequence ID" value="NZ_JAODNV010000007.1"/>
</dbReference>
<name>A0A9X2X954_9HYPH</name>
<sequence length="134" mass="15037">MSFADFIEKDYFMAPQWYVPSKGAEEFWTTERCYITELLNDPASPEASLAIARVEPGVTTELHKLLGISERYIIRKGEGTVEIDGVQQAVRSGDQVIIPANAPQRITNTGEGDLEFYCLCVPRFRPESYVSLEG</sequence>
<keyword evidence="3" id="KW-1185">Reference proteome</keyword>
<dbReference type="PANTHER" id="PTHR36114">
    <property type="entry name" value="16.7 KDA PROTEIN IN WHIE LOCUS"/>
    <property type="match status" value="1"/>
</dbReference>
<protein>
    <submittedName>
        <fullName evidence="2">Cupin domain-containing protein</fullName>
    </submittedName>
</protein>
<evidence type="ECO:0000313" key="2">
    <source>
        <dbReference type="EMBL" id="MCT8989942.1"/>
    </source>
</evidence>
<gene>
    <name evidence="2" type="ORF">NYR54_06490</name>
</gene>
<dbReference type="PANTHER" id="PTHR36114:SF1">
    <property type="entry name" value="16.7 KDA PROTEIN IN WHIE LOCUS"/>
    <property type="match status" value="1"/>
</dbReference>
<dbReference type="Pfam" id="PF07883">
    <property type="entry name" value="Cupin_2"/>
    <property type="match status" value="1"/>
</dbReference>
<dbReference type="InterPro" id="IPR011051">
    <property type="entry name" value="RmlC_Cupin_sf"/>
</dbReference>
<proteinExistence type="predicted"/>
<dbReference type="EMBL" id="JAODNV010000007">
    <property type="protein sequence ID" value="MCT8989942.1"/>
    <property type="molecule type" value="Genomic_DNA"/>
</dbReference>
<dbReference type="InterPro" id="IPR013096">
    <property type="entry name" value="Cupin_2"/>
</dbReference>
<feature type="domain" description="Cupin type-2" evidence="1">
    <location>
        <begin position="52"/>
        <end position="119"/>
    </location>
</feature>
<dbReference type="SUPFAM" id="SSF51182">
    <property type="entry name" value="RmlC-like cupins"/>
    <property type="match status" value="1"/>
</dbReference>
<evidence type="ECO:0000313" key="3">
    <source>
        <dbReference type="Proteomes" id="UP001149009"/>
    </source>
</evidence>
<dbReference type="InterPro" id="IPR052044">
    <property type="entry name" value="PKS_Associated_Protein"/>
</dbReference>
<dbReference type="AlphaFoldDB" id="A0A9X2X954"/>
<dbReference type="Proteomes" id="UP001149009">
    <property type="component" value="Unassembled WGS sequence"/>
</dbReference>
<accession>A0A9X2X954</accession>
<dbReference type="CDD" id="cd02214">
    <property type="entry name" value="cupin_MJ1618"/>
    <property type="match status" value="1"/>
</dbReference>
<comment type="caution">
    <text evidence="2">The sequence shown here is derived from an EMBL/GenBank/DDBJ whole genome shotgun (WGS) entry which is preliminary data.</text>
</comment>
<evidence type="ECO:0000259" key="1">
    <source>
        <dbReference type="Pfam" id="PF07883"/>
    </source>
</evidence>
<dbReference type="Gene3D" id="2.60.120.10">
    <property type="entry name" value="Jelly Rolls"/>
    <property type="match status" value="1"/>
</dbReference>
<dbReference type="InterPro" id="IPR014710">
    <property type="entry name" value="RmlC-like_jellyroll"/>
</dbReference>
<organism evidence="2 3">
    <name type="scientific">Chelativorans petroleitrophicus</name>
    <dbReference type="NCBI Taxonomy" id="2975484"/>
    <lineage>
        <taxon>Bacteria</taxon>
        <taxon>Pseudomonadati</taxon>
        <taxon>Pseudomonadota</taxon>
        <taxon>Alphaproteobacteria</taxon>
        <taxon>Hyphomicrobiales</taxon>
        <taxon>Phyllobacteriaceae</taxon>
        <taxon>Chelativorans</taxon>
    </lineage>
</organism>
<reference evidence="2" key="1">
    <citation type="submission" date="2022-08" db="EMBL/GenBank/DDBJ databases">
        <title>Chelativorans sichuanense sp. nov., a paraffin oil-degrading bacterium isolated from a mixture of oil-based drill cuttings and paddy soil.</title>
        <authorList>
            <person name="Yu J."/>
            <person name="Liu H."/>
            <person name="Chen Q."/>
        </authorList>
    </citation>
    <scope>NUCLEOTIDE SEQUENCE</scope>
    <source>
        <strain evidence="2">SCAU 2101</strain>
    </source>
</reference>